<dbReference type="SUPFAM" id="SSF53448">
    <property type="entry name" value="Nucleotide-diphospho-sugar transferases"/>
    <property type="match status" value="1"/>
</dbReference>
<sequence>MAGHRRRRRTGAAAAAALPAAGAGDRAAGATRPRGRAPQAALVSAVADKLPLSGVVIAKDEGDRIGRCVASLAALCREVIVLDSGSGDDTVAVARAAGARVEQQPWLGFAAQKNAAIARATQPWVLLLDADEWLDAAAGSTLRTLFAGGAVERADVWRLQRRTHFLGTPLQHGGWGREPVERLFRPDLRYLPAEVHEKLDLAGRRVAAVPARIEHDTARSFAEYADKLQRYAQLWAQQRRAAGQRAGALAAPLHAAAYWLKNYLLRGGFLDGPMARRFHALHTRYVFLKYKLLRG</sequence>
<dbReference type="PANTHER" id="PTHR43630">
    <property type="entry name" value="POLY-BETA-1,6-N-ACETYL-D-GLUCOSAMINE SYNTHASE"/>
    <property type="match status" value="1"/>
</dbReference>
<dbReference type="PANTHER" id="PTHR43630:SF2">
    <property type="entry name" value="GLYCOSYLTRANSFERASE"/>
    <property type="match status" value="1"/>
</dbReference>
<dbReference type="Pfam" id="PF00535">
    <property type="entry name" value="Glycos_transf_2"/>
    <property type="match status" value="1"/>
</dbReference>
<dbReference type="GO" id="GO:0016740">
    <property type="term" value="F:transferase activity"/>
    <property type="evidence" value="ECO:0007669"/>
    <property type="project" value="UniProtKB-KW"/>
</dbReference>
<dbReference type="InterPro" id="IPR001173">
    <property type="entry name" value="Glyco_trans_2-like"/>
</dbReference>
<evidence type="ECO:0000313" key="3">
    <source>
        <dbReference type="EMBL" id="RFP61557.1"/>
    </source>
</evidence>
<organism evidence="3 4">
    <name type="scientific">Cognatiluteimonas weifangensis</name>
    <dbReference type="NCBI Taxonomy" id="2303539"/>
    <lineage>
        <taxon>Bacteria</taxon>
        <taxon>Pseudomonadati</taxon>
        <taxon>Pseudomonadota</taxon>
        <taxon>Gammaproteobacteria</taxon>
        <taxon>Lysobacterales</taxon>
        <taxon>Lysobacteraceae</taxon>
        <taxon>Cognatiluteimonas</taxon>
    </lineage>
</organism>
<keyword evidence="3" id="KW-0808">Transferase</keyword>
<dbReference type="InterPro" id="IPR029044">
    <property type="entry name" value="Nucleotide-diphossugar_trans"/>
</dbReference>
<dbReference type="EMBL" id="QVPD01000003">
    <property type="protein sequence ID" value="RFP61557.1"/>
    <property type="molecule type" value="Genomic_DNA"/>
</dbReference>
<protein>
    <submittedName>
        <fullName evidence="3">Glycosyltransferase family 2 protein</fullName>
    </submittedName>
</protein>
<accession>A0A372DQ67</accession>
<dbReference type="Proteomes" id="UP000262917">
    <property type="component" value="Unassembled WGS sequence"/>
</dbReference>
<comment type="similarity">
    <text evidence="1">Belongs to the glycosyltransferase 2 family. WaaE/KdtX subfamily.</text>
</comment>
<evidence type="ECO:0000259" key="2">
    <source>
        <dbReference type="Pfam" id="PF00535"/>
    </source>
</evidence>
<dbReference type="CDD" id="cd02511">
    <property type="entry name" value="Beta4Glucosyltransferase"/>
    <property type="match status" value="1"/>
</dbReference>
<evidence type="ECO:0000313" key="4">
    <source>
        <dbReference type="Proteomes" id="UP000262917"/>
    </source>
</evidence>
<evidence type="ECO:0000256" key="1">
    <source>
        <dbReference type="ARBA" id="ARBA00038494"/>
    </source>
</evidence>
<name>A0A372DQ67_9GAMM</name>
<comment type="caution">
    <text evidence="3">The sequence shown here is derived from an EMBL/GenBank/DDBJ whole genome shotgun (WGS) entry which is preliminary data.</text>
</comment>
<proteinExistence type="inferred from homology"/>
<dbReference type="AlphaFoldDB" id="A0A372DQ67"/>
<gene>
    <name evidence="3" type="ORF">D0Y53_04390</name>
</gene>
<keyword evidence="4" id="KW-1185">Reference proteome</keyword>
<reference evidence="3 4" key="1">
    <citation type="submission" date="2018-08" db="EMBL/GenBank/DDBJ databases">
        <title>Lysobacter weifangensis sp. nov., a new member of the family 'Xanthomonadaceae', isolated from soil in a farmland.</title>
        <authorList>
            <person name="Zhao H."/>
        </authorList>
    </citation>
    <scope>NUCLEOTIDE SEQUENCE [LARGE SCALE GENOMIC DNA]</scope>
    <source>
        <strain evidence="3 4">WF-2</strain>
    </source>
</reference>
<dbReference type="Gene3D" id="3.90.550.10">
    <property type="entry name" value="Spore Coat Polysaccharide Biosynthesis Protein SpsA, Chain A"/>
    <property type="match status" value="1"/>
</dbReference>
<feature type="domain" description="Glycosyltransferase 2-like" evidence="2">
    <location>
        <begin position="55"/>
        <end position="135"/>
    </location>
</feature>